<dbReference type="OrthoDB" id="9810350at2"/>
<gene>
    <name evidence="2" type="ORF">WH95_19855</name>
</gene>
<name>A0A0M2R0N5_9PROT</name>
<protein>
    <submittedName>
        <fullName evidence="2">Uncharacterized protein</fullName>
    </submittedName>
</protein>
<dbReference type="Proteomes" id="UP000034491">
    <property type="component" value="Unassembled WGS sequence"/>
</dbReference>
<keyword evidence="1" id="KW-0812">Transmembrane</keyword>
<dbReference type="RefSeq" id="WP_046510165.1">
    <property type="nucleotide sequence ID" value="NZ_LANI01000041.1"/>
</dbReference>
<evidence type="ECO:0000313" key="2">
    <source>
        <dbReference type="EMBL" id="KKJ75176.1"/>
    </source>
</evidence>
<comment type="caution">
    <text evidence="2">The sequence shown here is derived from an EMBL/GenBank/DDBJ whole genome shotgun (WGS) entry which is preliminary data.</text>
</comment>
<keyword evidence="1" id="KW-0472">Membrane</keyword>
<feature type="transmembrane region" description="Helical" evidence="1">
    <location>
        <begin position="204"/>
        <end position="235"/>
    </location>
</feature>
<keyword evidence="3" id="KW-1185">Reference proteome</keyword>
<dbReference type="AlphaFoldDB" id="A0A0M2R0N5"/>
<dbReference type="EMBL" id="LANI01000041">
    <property type="protein sequence ID" value="KKJ75176.1"/>
    <property type="molecule type" value="Genomic_DNA"/>
</dbReference>
<accession>A0A0M2R0N5</accession>
<evidence type="ECO:0000313" key="3">
    <source>
        <dbReference type="Proteomes" id="UP000034491"/>
    </source>
</evidence>
<reference evidence="2 3" key="1">
    <citation type="submission" date="2015-03" db="EMBL/GenBank/DDBJ databases">
        <title>Genome sequence of Kiloniella sp. P1-1, isolated from the gut microflora of Pacific white shrimp, Penaeus vannamei.</title>
        <authorList>
            <person name="Shao Z."/>
            <person name="Wang L."/>
            <person name="Li X."/>
        </authorList>
    </citation>
    <scope>NUCLEOTIDE SEQUENCE [LARGE SCALE GENOMIC DNA]</scope>
    <source>
        <strain evidence="2 3">P1-1</strain>
    </source>
</reference>
<organism evidence="2 3">
    <name type="scientific">Kiloniella litopenaei</name>
    <dbReference type="NCBI Taxonomy" id="1549748"/>
    <lineage>
        <taxon>Bacteria</taxon>
        <taxon>Pseudomonadati</taxon>
        <taxon>Pseudomonadota</taxon>
        <taxon>Alphaproteobacteria</taxon>
        <taxon>Rhodospirillales</taxon>
        <taxon>Kiloniellaceae</taxon>
        <taxon>Kiloniella</taxon>
    </lineage>
</organism>
<keyword evidence="1" id="KW-1133">Transmembrane helix</keyword>
<evidence type="ECO:0000256" key="1">
    <source>
        <dbReference type="SAM" id="Phobius"/>
    </source>
</evidence>
<proteinExistence type="predicted"/>
<sequence>MEASKTRYLEYVLTDPGLINIFNEIEKARKSIEPLIDAFANKYGSFSGDYALKPVTPYKDRVFCLAFDDCPEGWVEDDQPGFYSPHLESDFCRDARDEMLRLPLIPNSYELEEKLGVRQKIDYAASFSIQEYKGTYSVEVPYQEGESLSIPAGCVSKKNYELNQNKCEFCFTEIHPEATVCPSCNAVKSYGLYNSGLPLQKKGLYGYLVLLLFVSILHLLGTLYIALVFALFPLWKLYRGPKWYRR</sequence>